<name>A0A0U3B0H3_9ALTE</name>
<keyword evidence="3" id="KW-1185">Reference proteome</keyword>
<dbReference type="InterPro" id="IPR012902">
    <property type="entry name" value="N_methyl_site"/>
</dbReference>
<proteinExistence type="predicted"/>
<reference evidence="2 3" key="1">
    <citation type="submission" date="2015-12" db="EMBL/GenBank/DDBJ databases">
        <title>Complete genome of Lacimicrobium alkaliphilum KCTC 32984.</title>
        <authorList>
            <person name="Kim S.-G."/>
            <person name="Lee Y.-J."/>
        </authorList>
    </citation>
    <scope>NUCLEOTIDE SEQUENCE [LARGE SCALE GENOMIC DNA]</scope>
    <source>
        <strain evidence="2 3">YelD216</strain>
    </source>
</reference>
<dbReference type="KEGG" id="lal:AT746_01045"/>
<protein>
    <recommendedName>
        <fullName evidence="4">MSHA biogenesis protein MshO</fullName>
    </recommendedName>
</protein>
<keyword evidence="1" id="KW-1133">Transmembrane helix</keyword>
<dbReference type="EMBL" id="CP013650">
    <property type="protein sequence ID" value="ALS97001.1"/>
    <property type="molecule type" value="Genomic_DNA"/>
</dbReference>
<evidence type="ECO:0000256" key="1">
    <source>
        <dbReference type="SAM" id="Phobius"/>
    </source>
</evidence>
<dbReference type="PROSITE" id="PS00409">
    <property type="entry name" value="PROKAR_NTER_METHYL"/>
    <property type="match status" value="1"/>
</dbReference>
<organism evidence="2 3">
    <name type="scientific">Lacimicrobium alkaliphilum</name>
    <dbReference type="NCBI Taxonomy" id="1526571"/>
    <lineage>
        <taxon>Bacteria</taxon>
        <taxon>Pseudomonadati</taxon>
        <taxon>Pseudomonadota</taxon>
        <taxon>Gammaproteobacteria</taxon>
        <taxon>Alteromonadales</taxon>
        <taxon>Alteromonadaceae</taxon>
        <taxon>Lacimicrobium</taxon>
    </lineage>
</organism>
<evidence type="ECO:0008006" key="4">
    <source>
        <dbReference type="Google" id="ProtNLM"/>
    </source>
</evidence>
<keyword evidence="1" id="KW-0812">Transmembrane</keyword>
<dbReference type="OrthoDB" id="9788802at2"/>
<dbReference type="STRING" id="1526571.AT746_01045"/>
<evidence type="ECO:0000313" key="2">
    <source>
        <dbReference type="EMBL" id="ALS97001.1"/>
    </source>
</evidence>
<dbReference type="NCBIfam" id="TIGR02532">
    <property type="entry name" value="IV_pilin_GFxxxE"/>
    <property type="match status" value="1"/>
</dbReference>
<dbReference type="Proteomes" id="UP000068447">
    <property type="component" value="Chromosome"/>
</dbReference>
<gene>
    <name evidence="2" type="ORF">AT746_01045</name>
</gene>
<dbReference type="RefSeq" id="WP_062475208.1">
    <property type="nucleotide sequence ID" value="NZ_CP013650.1"/>
</dbReference>
<dbReference type="AlphaFoldDB" id="A0A0U3B0H3"/>
<accession>A0A0U3B0H3</accession>
<evidence type="ECO:0000313" key="3">
    <source>
        <dbReference type="Proteomes" id="UP000068447"/>
    </source>
</evidence>
<sequence>MRLKRGFTLIELITVIVILAIVSLGVFSFVSIGTRIYVDVTKRDQILSEARFVMERLSRELRRAVPNSIRISDNYRCIEFAPIAWSSFYEDIAVSPEPATDEIELASLDGYQREMNDRVVVYPLEPEHVYLAGDDHNVPPAADPVSGNTLTLAFAHQFATDSPASRLYIGRQPVSYCLLGNNQLTRHTGYAYRDVQSESPSNAGIGPGVLMANYIINDPLDANDRPFRLESATLNRNALVQLQLRFELNEELVVFNSEVHLPNVP</sequence>
<feature type="transmembrane region" description="Helical" evidence="1">
    <location>
        <begin position="12"/>
        <end position="38"/>
    </location>
</feature>
<keyword evidence="1" id="KW-0472">Membrane</keyword>
<dbReference type="Pfam" id="PF07963">
    <property type="entry name" value="N_methyl"/>
    <property type="match status" value="1"/>
</dbReference>